<comment type="subcellular location">
    <subcellularLocation>
        <location evidence="1 8">Cell membrane</location>
        <topology evidence="1 8">Multi-pass membrane protein</topology>
    </subcellularLocation>
</comment>
<sequence>MSVAAAEAPPAAAALPAPRWGRLALTGLVALLCAAPFLLVLVISFGEKVEGGSWTWGLTLANYERFFLGHDWPNALSLVYPQRLWFSVWYAALGAAFALALAFPCAWAITRRSRRTQAAWLAFILASLSLSEVFVVMGWDVLLSRNSGLPAWLKALGVTDMLKDGGWFPLLIEWDLANPRDLKFKTSGFATLLAMTYIVFPYAVILLYPPLSRLDPSLAEAARTMGARPWKVMRTVVLPAVRLPLIGSALLLFVYLLGAYVAVTVFTPPEKQTLTVTIYDAVRGQTLDAPFGAAQSVVLLATAGLCLWAAARAGVRR</sequence>
<dbReference type="GO" id="GO:0005886">
    <property type="term" value="C:plasma membrane"/>
    <property type="evidence" value="ECO:0007669"/>
    <property type="project" value="UniProtKB-SubCell"/>
</dbReference>
<keyword evidence="6 8" id="KW-1133">Transmembrane helix</keyword>
<feature type="transmembrane region" description="Helical" evidence="8">
    <location>
        <begin position="23"/>
        <end position="46"/>
    </location>
</feature>
<dbReference type="Pfam" id="PF00528">
    <property type="entry name" value="BPD_transp_1"/>
    <property type="match status" value="1"/>
</dbReference>
<dbReference type="CDD" id="cd06261">
    <property type="entry name" value="TM_PBP2"/>
    <property type="match status" value="1"/>
</dbReference>
<gene>
    <name evidence="10" type="ORF">SAMN05444370_104226</name>
</gene>
<evidence type="ECO:0000259" key="9">
    <source>
        <dbReference type="PROSITE" id="PS50928"/>
    </source>
</evidence>
<dbReference type="SUPFAM" id="SSF161098">
    <property type="entry name" value="MetI-like"/>
    <property type="match status" value="1"/>
</dbReference>
<dbReference type="EMBL" id="FNQM01000004">
    <property type="protein sequence ID" value="SEA35226.1"/>
    <property type="molecule type" value="Genomic_DNA"/>
</dbReference>
<keyword evidence="4" id="KW-1003">Cell membrane</keyword>
<feature type="transmembrane region" description="Helical" evidence="8">
    <location>
        <begin position="293"/>
        <end position="311"/>
    </location>
</feature>
<keyword evidence="7 8" id="KW-0472">Membrane</keyword>
<feature type="transmembrane region" description="Helical" evidence="8">
    <location>
        <begin position="118"/>
        <end position="139"/>
    </location>
</feature>
<evidence type="ECO:0000256" key="2">
    <source>
        <dbReference type="ARBA" id="ARBA00007069"/>
    </source>
</evidence>
<evidence type="ECO:0000313" key="11">
    <source>
        <dbReference type="Proteomes" id="UP000198703"/>
    </source>
</evidence>
<organism evidence="10 11">
    <name type="scientific">Rubrimonas cliftonensis</name>
    <dbReference type="NCBI Taxonomy" id="89524"/>
    <lineage>
        <taxon>Bacteria</taxon>
        <taxon>Pseudomonadati</taxon>
        <taxon>Pseudomonadota</taxon>
        <taxon>Alphaproteobacteria</taxon>
        <taxon>Rhodobacterales</taxon>
        <taxon>Paracoccaceae</taxon>
        <taxon>Rubrimonas</taxon>
    </lineage>
</organism>
<dbReference type="InterPro" id="IPR035906">
    <property type="entry name" value="MetI-like_sf"/>
</dbReference>
<keyword evidence="11" id="KW-1185">Reference proteome</keyword>
<evidence type="ECO:0000256" key="4">
    <source>
        <dbReference type="ARBA" id="ARBA00022475"/>
    </source>
</evidence>
<evidence type="ECO:0000256" key="6">
    <source>
        <dbReference type="ARBA" id="ARBA00022989"/>
    </source>
</evidence>
<evidence type="ECO:0000256" key="3">
    <source>
        <dbReference type="ARBA" id="ARBA00022448"/>
    </source>
</evidence>
<keyword evidence="5 8" id="KW-0812">Transmembrane</keyword>
<dbReference type="OrthoDB" id="7056428at2"/>
<evidence type="ECO:0000256" key="7">
    <source>
        <dbReference type="ARBA" id="ARBA00023136"/>
    </source>
</evidence>
<accession>A0A1H4AH61</accession>
<dbReference type="RefSeq" id="WP_093252192.1">
    <property type="nucleotide sequence ID" value="NZ_FNQM01000004.1"/>
</dbReference>
<proteinExistence type="inferred from homology"/>
<feature type="transmembrane region" description="Helical" evidence="8">
    <location>
        <begin position="189"/>
        <end position="208"/>
    </location>
</feature>
<name>A0A1H4AH61_9RHOB</name>
<evidence type="ECO:0000256" key="8">
    <source>
        <dbReference type="RuleBase" id="RU363032"/>
    </source>
</evidence>
<feature type="transmembrane region" description="Helical" evidence="8">
    <location>
        <begin position="243"/>
        <end position="266"/>
    </location>
</feature>
<dbReference type="PANTHER" id="PTHR42929">
    <property type="entry name" value="INNER MEMBRANE ABC TRANSPORTER PERMEASE PROTEIN YDCU-RELATED-RELATED"/>
    <property type="match status" value="1"/>
</dbReference>
<dbReference type="InterPro" id="IPR000515">
    <property type="entry name" value="MetI-like"/>
</dbReference>
<dbReference type="PROSITE" id="PS50928">
    <property type="entry name" value="ABC_TM1"/>
    <property type="match status" value="1"/>
</dbReference>
<keyword evidence="3 8" id="KW-0813">Transport</keyword>
<evidence type="ECO:0000313" key="10">
    <source>
        <dbReference type="EMBL" id="SEA35226.1"/>
    </source>
</evidence>
<evidence type="ECO:0000256" key="5">
    <source>
        <dbReference type="ARBA" id="ARBA00022692"/>
    </source>
</evidence>
<comment type="similarity">
    <text evidence="2">Belongs to the binding-protein-dependent transport system permease family. CysTW subfamily.</text>
</comment>
<protein>
    <submittedName>
        <fullName evidence="10">Putative spermidine/putrescine transport system permease protein</fullName>
    </submittedName>
</protein>
<reference evidence="10 11" key="1">
    <citation type="submission" date="2016-10" db="EMBL/GenBank/DDBJ databases">
        <authorList>
            <person name="de Groot N.N."/>
        </authorList>
    </citation>
    <scope>NUCLEOTIDE SEQUENCE [LARGE SCALE GENOMIC DNA]</scope>
    <source>
        <strain evidence="10 11">DSM 15345</strain>
    </source>
</reference>
<feature type="transmembrane region" description="Helical" evidence="8">
    <location>
        <begin position="88"/>
        <end position="109"/>
    </location>
</feature>
<evidence type="ECO:0000256" key="1">
    <source>
        <dbReference type="ARBA" id="ARBA00004651"/>
    </source>
</evidence>
<dbReference type="Proteomes" id="UP000198703">
    <property type="component" value="Unassembled WGS sequence"/>
</dbReference>
<dbReference type="Gene3D" id="1.10.3720.10">
    <property type="entry name" value="MetI-like"/>
    <property type="match status" value="1"/>
</dbReference>
<dbReference type="STRING" id="89524.SAMN05444370_104226"/>
<dbReference type="AlphaFoldDB" id="A0A1H4AH61"/>
<dbReference type="PANTHER" id="PTHR42929:SF1">
    <property type="entry name" value="INNER MEMBRANE ABC TRANSPORTER PERMEASE PROTEIN YDCU-RELATED"/>
    <property type="match status" value="1"/>
</dbReference>
<dbReference type="GO" id="GO:0055085">
    <property type="term" value="P:transmembrane transport"/>
    <property type="evidence" value="ECO:0007669"/>
    <property type="project" value="InterPro"/>
</dbReference>
<feature type="domain" description="ABC transmembrane type-1" evidence="9">
    <location>
        <begin position="84"/>
        <end position="310"/>
    </location>
</feature>